<dbReference type="Proteomes" id="UP001307889">
    <property type="component" value="Chromosome 6"/>
</dbReference>
<dbReference type="InterPro" id="IPR013087">
    <property type="entry name" value="Znf_C2H2_type"/>
</dbReference>
<feature type="region of interest" description="Disordered" evidence="1">
    <location>
        <begin position="143"/>
        <end position="176"/>
    </location>
</feature>
<proteinExistence type="predicted"/>
<feature type="region of interest" description="Disordered" evidence="1">
    <location>
        <begin position="77"/>
        <end position="97"/>
    </location>
</feature>
<evidence type="ECO:0000259" key="2">
    <source>
        <dbReference type="PROSITE" id="PS00028"/>
    </source>
</evidence>
<name>A0ABN7AYQ7_9HEMI</name>
<feature type="domain" description="C2H2-type" evidence="2">
    <location>
        <begin position="113"/>
        <end position="134"/>
    </location>
</feature>
<keyword evidence="4" id="KW-1185">Reference proteome</keyword>
<gene>
    <name evidence="3" type="ORF">NTJ_08871</name>
</gene>
<feature type="region of interest" description="Disordered" evidence="1">
    <location>
        <begin position="216"/>
        <end position="238"/>
    </location>
</feature>
<evidence type="ECO:0000313" key="3">
    <source>
        <dbReference type="EMBL" id="BES96060.1"/>
    </source>
</evidence>
<reference evidence="3 4" key="1">
    <citation type="submission" date="2023-09" db="EMBL/GenBank/DDBJ databases">
        <title>Nesidiocoris tenuis whole genome shotgun sequence.</title>
        <authorList>
            <person name="Shibata T."/>
            <person name="Shimoda M."/>
            <person name="Kobayashi T."/>
            <person name="Uehara T."/>
        </authorList>
    </citation>
    <scope>NUCLEOTIDE SEQUENCE [LARGE SCALE GENOMIC DNA]</scope>
    <source>
        <strain evidence="3 4">Japan</strain>
    </source>
</reference>
<evidence type="ECO:0000256" key="1">
    <source>
        <dbReference type="SAM" id="MobiDB-lite"/>
    </source>
</evidence>
<dbReference type="PROSITE" id="PS00028">
    <property type="entry name" value="ZINC_FINGER_C2H2_1"/>
    <property type="match status" value="2"/>
</dbReference>
<accession>A0ABN7AYQ7</accession>
<sequence>MPEEESATLGLSEGEDDDLNCRICGATFEKEDERNLHVLSHPTDHLSSEEVIDQRRKLFYKEVKKQQEEAIRNLGQDVKLSPPKPQHKPRRIYKPPSNRVGLTKLRMEDLHRCDACSCIYIDPEDYYKHMRNFHEKFNTVIPRTRRKSPPRAHSNADDGMAMPAESSGNNCESFPLQSRRPEVRKELDTSFITQNIIRHSIKSRWTKVVSTRMKTAKRPRLSGPSDVFSVTESPSAENEFDPNLKIKDEPQDDNISYLLSQVEVKIEPSDDDAAALLLSQIGVKIEPEDNFEYY</sequence>
<evidence type="ECO:0000313" key="4">
    <source>
        <dbReference type="Proteomes" id="UP001307889"/>
    </source>
</evidence>
<feature type="compositionally biased region" description="Polar residues" evidence="1">
    <location>
        <begin position="166"/>
        <end position="176"/>
    </location>
</feature>
<dbReference type="EMBL" id="AP028914">
    <property type="protein sequence ID" value="BES96060.1"/>
    <property type="molecule type" value="Genomic_DNA"/>
</dbReference>
<feature type="domain" description="C2H2-type" evidence="2">
    <location>
        <begin position="21"/>
        <end position="41"/>
    </location>
</feature>
<organism evidence="3 4">
    <name type="scientific">Nesidiocoris tenuis</name>
    <dbReference type="NCBI Taxonomy" id="355587"/>
    <lineage>
        <taxon>Eukaryota</taxon>
        <taxon>Metazoa</taxon>
        <taxon>Ecdysozoa</taxon>
        <taxon>Arthropoda</taxon>
        <taxon>Hexapoda</taxon>
        <taxon>Insecta</taxon>
        <taxon>Pterygota</taxon>
        <taxon>Neoptera</taxon>
        <taxon>Paraneoptera</taxon>
        <taxon>Hemiptera</taxon>
        <taxon>Heteroptera</taxon>
        <taxon>Panheteroptera</taxon>
        <taxon>Cimicomorpha</taxon>
        <taxon>Miridae</taxon>
        <taxon>Dicyphina</taxon>
        <taxon>Nesidiocoris</taxon>
    </lineage>
</organism>
<protein>
    <recommendedName>
        <fullName evidence="2">C2H2-type domain-containing protein</fullName>
    </recommendedName>
</protein>
<dbReference type="SMART" id="SM00355">
    <property type="entry name" value="ZnF_C2H2"/>
    <property type="match status" value="2"/>
</dbReference>